<dbReference type="Proteomes" id="UP000319894">
    <property type="component" value="Unassembled WGS sequence"/>
</dbReference>
<organism evidence="1 2">
    <name type="scientific">Haloglomus irregulare</name>
    <dbReference type="NCBI Taxonomy" id="2234134"/>
    <lineage>
        <taxon>Archaea</taxon>
        <taxon>Methanobacteriati</taxon>
        <taxon>Methanobacteriota</taxon>
        <taxon>Stenosarchaea group</taxon>
        <taxon>Halobacteria</taxon>
        <taxon>Halobacteriales</taxon>
        <taxon>Natronomonadaceae</taxon>
        <taxon>Haloglomus</taxon>
    </lineage>
</organism>
<evidence type="ECO:0000313" key="2">
    <source>
        <dbReference type="Proteomes" id="UP000319894"/>
    </source>
</evidence>
<name>A0A554NFY9_9EURY</name>
<accession>A0A554NFY9</accession>
<protein>
    <recommendedName>
        <fullName evidence="3">Gamma-glutamyl:cysteine ligase YbdK, ATP-grasp superfamily</fullName>
    </recommendedName>
</protein>
<dbReference type="EMBL" id="QMDX01000001">
    <property type="protein sequence ID" value="TSD16301.1"/>
    <property type="molecule type" value="Genomic_DNA"/>
</dbReference>
<dbReference type="Gene3D" id="3.30.590.20">
    <property type="match status" value="1"/>
</dbReference>
<dbReference type="InterPro" id="IPR014746">
    <property type="entry name" value="Gln_synth/guanido_kin_cat_dom"/>
</dbReference>
<evidence type="ECO:0008006" key="3">
    <source>
        <dbReference type="Google" id="ProtNLM"/>
    </source>
</evidence>
<comment type="caution">
    <text evidence="1">The sequence shown here is derived from an EMBL/GenBank/DDBJ whole genome shotgun (WGS) entry which is preliminary data.</text>
</comment>
<dbReference type="AlphaFoldDB" id="A0A554NFY9"/>
<gene>
    <name evidence="1" type="ORF">DP107_02760</name>
</gene>
<dbReference type="PANTHER" id="PTHR36510">
    <property type="entry name" value="GLUTAMATE--CYSTEINE LIGASE 2-RELATED"/>
    <property type="match status" value="1"/>
</dbReference>
<dbReference type="SUPFAM" id="SSF55931">
    <property type="entry name" value="Glutamine synthetase/guanido kinase"/>
    <property type="match status" value="1"/>
</dbReference>
<dbReference type="InParanoid" id="A0A554NFY9"/>
<dbReference type="GO" id="GO:0016879">
    <property type="term" value="F:ligase activity, forming carbon-nitrogen bonds"/>
    <property type="evidence" value="ECO:0007669"/>
    <property type="project" value="TreeGrafter"/>
</dbReference>
<dbReference type="InterPro" id="IPR050141">
    <property type="entry name" value="GCL_type2/YbdK_subfam"/>
</dbReference>
<reference evidence="1 2" key="1">
    <citation type="submission" date="2018-06" db="EMBL/GenBank/DDBJ databases">
        <title>Natronomonas sp. F16-60 a new haloarchaeon isolated from a solar saltern of Isla Cristina, Huelva, Spain.</title>
        <authorList>
            <person name="Duran-Viseras A."/>
            <person name="Sanchez-Porro C."/>
            <person name="Ventosa A."/>
        </authorList>
    </citation>
    <scope>NUCLEOTIDE SEQUENCE [LARGE SCALE GENOMIC DNA]</scope>
    <source>
        <strain evidence="1 2">F16-60</strain>
    </source>
</reference>
<dbReference type="PANTHER" id="PTHR36510:SF3">
    <property type="entry name" value="CONSERVED PROTEIN"/>
    <property type="match status" value="1"/>
</dbReference>
<proteinExistence type="predicted"/>
<sequence>MLAAIRRSLAEATYDRFDERVATQAERIAADAAAGALDNADFAVGMEVEAYTVDTHGRLHTVPNGAAEAGGFAPELGLHNLELNTSPDVLTPAGLERQARRLRDAAAAAREAIAEHGSGDRVRPVLDSMWTVPPAAGSADYLSAGEERDGVWLAANMTGKARYHALDADTRRRMDDGIPLDLPGVDRRFPSILVESLATSIQPHLQVPAAAALDRYLRYATRILGPTVALTANSPFLPADLYPADVDPETVLAGPHELRVPVYEDSINPPGVRKVRVPEDVTAVEGAVAAVAEDATFAPFCTDPEDVSEDAPYRNRFPEFAHKHGTFWRWVRPVFGGDHPTNGSGPADGNDDRSVRIEFRPIPTQPTVRDCVSCQALVAGALRGLDATDHPLLDLPWEAARESFYDAAAEGPGADLAWVTADGERTDDPDRALGELLSVARRGLREFGFAAPEADRWLAPLEQRRLGGIAPSTWKKHRVRAGLEHGESFHEAVRAMQLEYIELSEGTDCFSDWL</sequence>
<dbReference type="InterPro" id="IPR006336">
    <property type="entry name" value="GCS2"/>
</dbReference>
<dbReference type="Pfam" id="PF04107">
    <property type="entry name" value="GCS2"/>
    <property type="match status" value="1"/>
</dbReference>
<keyword evidence="2" id="KW-1185">Reference proteome</keyword>
<evidence type="ECO:0000313" key="1">
    <source>
        <dbReference type="EMBL" id="TSD16301.1"/>
    </source>
</evidence>